<gene>
    <name evidence="2" type="ORF">WHR41_06304</name>
</gene>
<protein>
    <submittedName>
        <fullName evidence="2">Uncharacterized protein</fullName>
    </submittedName>
</protein>
<proteinExistence type="predicted"/>
<evidence type="ECO:0000313" key="3">
    <source>
        <dbReference type="Proteomes" id="UP000803884"/>
    </source>
</evidence>
<name>A0AB34KMX9_9PEZI</name>
<reference evidence="2 3" key="1">
    <citation type="journal article" date="2020" name="Microbiol. Resour. Announc.">
        <title>Draft Genome Sequence of a Cladosporium Species Isolated from the Mesophotic Ascidian Didemnum maculosum.</title>
        <authorList>
            <person name="Gioti A."/>
            <person name="Siaperas R."/>
            <person name="Nikolaivits E."/>
            <person name="Le Goff G."/>
            <person name="Ouazzani J."/>
            <person name="Kotoulas G."/>
            <person name="Topakas E."/>
        </authorList>
    </citation>
    <scope>NUCLEOTIDE SEQUENCE [LARGE SCALE GENOMIC DNA]</scope>
    <source>
        <strain evidence="2 3">TM138-S3</strain>
    </source>
</reference>
<keyword evidence="3" id="KW-1185">Reference proteome</keyword>
<sequence length="101" mass="10768">MPNGRIVATVLLAEPGVTLMLADTCNRVPGTIPQETVQSIFPILINSTSSAIDQLDTANSRSSRDATKNNHLHCTLYAVAPALHADESCLDLAENKKAPMP</sequence>
<organism evidence="2 3">
    <name type="scientific">Cladosporium halotolerans</name>
    <dbReference type="NCBI Taxonomy" id="1052096"/>
    <lineage>
        <taxon>Eukaryota</taxon>
        <taxon>Fungi</taxon>
        <taxon>Dikarya</taxon>
        <taxon>Ascomycota</taxon>
        <taxon>Pezizomycotina</taxon>
        <taxon>Dothideomycetes</taxon>
        <taxon>Dothideomycetidae</taxon>
        <taxon>Cladosporiales</taxon>
        <taxon>Cladosporiaceae</taxon>
        <taxon>Cladosporium</taxon>
    </lineage>
</organism>
<dbReference type="AlphaFoldDB" id="A0AB34KMX9"/>
<keyword evidence="1" id="KW-0732">Signal</keyword>
<dbReference type="RefSeq" id="XP_069227510.1">
    <property type="nucleotide sequence ID" value="XM_069374909.1"/>
</dbReference>
<evidence type="ECO:0000256" key="1">
    <source>
        <dbReference type="SAM" id="SignalP"/>
    </source>
</evidence>
<evidence type="ECO:0000313" key="2">
    <source>
        <dbReference type="EMBL" id="KAL1584404.1"/>
    </source>
</evidence>
<dbReference type="GeneID" id="96007747"/>
<dbReference type="Proteomes" id="UP000803884">
    <property type="component" value="Unassembled WGS sequence"/>
</dbReference>
<feature type="chain" id="PRO_5044289464" evidence="1">
    <location>
        <begin position="23"/>
        <end position="101"/>
    </location>
</feature>
<feature type="signal peptide" evidence="1">
    <location>
        <begin position="1"/>
        <end position="22"/>
    </location>
</feature>
<comment type="caution">
    <text evidence="2">The sequence shown here is derived from an EMBL/GenBank/DDBJ whole genome shotgun (WGS) entry which is preliminary data.</text>
</comment>
<dbReference type="EMBL" id="JAAQHG020000026">
    <property type="protein sequence ID" value="KAL1584404.1"/>
    <property type="molecule type" value="Genomic_DNA"/>
</dbReference>
<accession>A0AB34KMX9</accession>